<comment type="caution">
    <text evidence="2">The sequence shown here is derived from an EMBL/GenBank/DDBJ whole genome shotgun (WGS) entry which is preliminary data.</text>
</comment>
<evidence type="ECO:0008006" key="4">
    <source>
        <dbReference type="Google" id="ProtNLM"/>
    </source>
</evidence>
<dbReference type="Gene3D" id="1.20.1260.20">
    <property type="entry name" value="PPE superfamily"/>
    <property type="match status" value="1"/>
</dbReference>
<keyword evidence="3" id="KW-1185">Reference proteome</keyword>
<name>A0A918G6F0_9PSEU</name>
<feature type="compositionally biased region" description="Low complexity" evidence="1">
    <location>
        <begin position="210"/>
        <end position="226"/>
    </location>
</feature>
<feature type="compositionally biased region" description="Gly residues" evidence="1">
    <location>
        <begin position="231"/>
        <end position="246"/>
    </location>
</feature>
<feature type="compositionally biased region" description="Pro residues" evidence="1">
    <location>
        <begin position="285"/>
        <end position="303"/>
    </location>
</feature>
<gene>
    <name evidence="2" type="ORF">GCM10010171_11730</name>
</gene>
<evidence type="ECO:0000313" key="2">
    <source>
        <dbReference type="EMBL" id="GGS20729.1"/>
    </source>
</evidence>
<evidence type="ECO:0000313" key="3">
    <source>
        <dbReference type="Proteomes" id="UP000660680"/>
    </source>
</evidence>
<sequence>MGTHRWRGYDHAELHSMINSGPGPSASTPQTEYWESLLRELGDIDHDLNAKLSTLAATWQGAAGDGAQGALNPLQVWASDSQTGASGMRASTEYQAEMIARARAEMPEPVSVTTPAPSGWAKLAAGAALFTGDAGPAMAVAQQAADHEAQEAARDAAAQKAVDTMESYAASSEFNRNTLGEFVPPPDVVVSTPAPSGGTGTSAAYFSSATASVSGGSGGSAPSYAAPVPPSGGGGGYTPPSGGGGSATPFAPGGTATPPAAYTQPFGTTPSGYTLPSQLQTGPAPAQPALPPTAPPSAPPPAGPLALPGPSGSGGHRQATPFAPGGTDTENTRGNHAFRHGMGVAGEGHVGARGGVVGAVPTPGPRGGAGMGVAGAPGARGDGDDDREHGLADYLIETVDVFGDERTVSQPVIGDEPR</sequence>
<feature type="region of interest" description="Disordered" evidence="1">
    <location>
        <begin position="362"/>
        <end position="388"/>
    </location>
</feature>
<evidence type="ECO:0000256" key="1">
    <source>
        <dbReference type="SAM" id="MobiDB-lite"/>
    </source>
</evidence>
<dbReference type="SUPFAM" id="SSF140459">
    <property type="entry name" value="PE/PPE dimer-like"/>
    <property type="match status" value="1"/>
</dbReference>
<dbReference type="RefSeq" id="WP_189209212.1">
    <property type="nucleotide sequence ID" value="NZ_BMRB01000001.1"/>
</dbReference>
<feature type="compositionally biased region" description="Gly residues" evidence="1">
    <location>
        <begin position="365"/>
        <end position="380"/>
    </location>
</feature>
<proteinExistence type="predicted"/>
<feature type="compositionally biased region" description="Low complexity" evidence="1">
    <location>
        <begin position="247"/>
        <end position="261"/>
    </location>
</feature>
<dbReference type="Proteomes" id="UP000660680">
    <property type="component" value="Unassembled WGS sequence"/>
</dbReference>
<organism evidence="2 3">
    <name type="scientific">Actinokineospora fastidiosa</name>
    <dbReference type="NCBI Taxonomy" id="1816"/>
    <lineage>
        <taxon>Bacteria</taxon>
        <taxon>Bacillati</taxon>
        <taxon>Actinomycetota</taxon>
        <taxon>Actinomycetes</taxon>
        <taxon>Pseudonocardiales</taxon>
        <taxon>Pseudonocardiaceae</taxon>
        <taxon>Actinokineospora</taxon>
    </lineage>
</organism>
<reference evidence="2" key="2">
    <citation type="submission" date="2020-09" db="EMBL/GenBank/DDBJ databases">
        <authorList>
            <person name="Sun Q."/>
            <person name="Ohkuma M."/>
        </authorList>
    </citation>
    <scope>NUCLEOTIDE SEQUENCE</scope>
    <source>
        <strain evidence="2">JCM 3276</strain>
    </source>
</reference>
<dbReference type="EMBL" id="BMRB01000001">
    <property type="protein sequence ID" value="GGS20729.1"/>
    <property type="molecule type" value="Genomic_DNA"/>
</dbReference>
<dbReference type="InterPro" id="IPR038332">
    <property type="entry name" value="PPE_sf"/>
</dbReference>
<feature type="region of interest" description="Disordered" evidence="1">
    <location>
        <begin position="210"/>
        <end position="335"/>
    </location>
</feature>
<dbReference type="AlphaFoldDB" id="A0A918G6F0"/>
<accession>A0A918G6F0</accession>
<protein>
    <recommendedName>
        <fullName evidence="4">PPE family domain-containing protein</fullName>
    </recommendedName>
</protein>
<reference evidence="2" key="1">
    <citation type="journal article" date="2014" name="Int. J. Syst. Evol. Microbiol.">
        <title>Complete genome sequence of Corynebacterium casei LMG S-19264T (=DSM 44701T), isolated from a smear-ripened cheese.</title>
        <authorList>
            <consortium name="US DOE Joint Genome Institute (JGI-PGF)"/>
            <person name="Walter F."/>
            <person name="Albersmeier A."/>
            <person name="Kalinowski J."/>
            <person name="Ruckert C."/>
        </authorList>
    </citation>
    <scope>NUCLEOTIDE SEQUENCE</scope>
    <source>
        <strain evidence="2">JCM 3276</strain>
    </source>
</reference>
<feature type="compositionally biased region" description="Polar residues" evidence="1">
    <location>
        <begin position="265"/>
        <end position="277"/>
    </location>
</feature>